<evidence type="ECO:0000313" key="4">
    <source>
        <dbReference type="EMBL" id="PKA50132.1"/>
    </source>
</evidence>
<feature type="region of interest" description="Disordered" evidence="2">
    <location>
        <begin position="452"/>
        <end position="471"/>
    </location>
</feature>
<feature type="compositionally biased region" description="Pro residues" evidence="2">
    <location>
        <begin position="752"/>
        <end position="762"/>
    </location>
</feature>
<dbReference type="InterPro" id="IPR047415">
    <property type="entry name" value="Pcf11_CID"/>
</dbReference>
<dbReference type="Pfam" id="PF04818">
    <property type="entry name" value="CID"/>
    <property type="match status" value="1"/>
</dbReference>
<dbReference type="InterPro" id="IPR045154">
    <property type="entry name" value="PCF11-like"/>
</dbReference>
<dbReference type="GO" id="GO:0031124">
    <property type="term" value="P:mRNA 3'-end processing"/>
    <property type="evidence" value="ECO:0007669"/>
    <property type="project" value="InterPro"/>
</dbReference>
<organism evidence="4 5">
    <name type="scientific">Apostasia shenzhenica</name>
    <dbReference type="NCBI Taxonomy" id="1088818"/>
    <lineage>
        <taxon>Eukaryota</taxon>
        <taxon>Viridiplantae</taxon>
        <taxon>Streptophyta</taxon>
        <taxon>Embryophyta</taxon>
        <taxon>Tracheophyta</taxon>
        <taxon>Spermatophyta</taxon>
        <taxon>Magnoliopsida</taxon>
        <taxon>Liliopsida</taxon>
        <taxon>Asparagales</taxon>
        <taxon>Orchidaceae</taxon>
        <taxon>Apostasioideae</taxon>
        <taxon>Apostasia</taxon>
    </lineage>
</organism>
<feature type="compositionally biased region" description="Polar residues" evidence="2">
    <location>
        <begin position="536"/>
        <end position="555"/>
    </location>
</feature>
<dbReference type="SMART" id="SM00582">
    <property type="entry name" value="RPR"/>
    <property type="match status" value="1"/>
</dbReference>
<evidence type="ECO:0000259" key="3">
    <source>
        <dbReference type="PROSITE" id="PS51391"/>
    </source>
</evidence>
<dbReference type="Gene3D" id="1.25.40.90">
    <property type="match status" value="1"/>
</dbReference>
<dbReference type="PANTHER" id="PTHR15921">
    <property type="entry name" value="PRE-MRNA CLEAVAGE COMPLEX II"/>
    <property type="match status" value="1"/>
</dbReference>
<feature type="compositionally biased region" description="Polar residues" evidence="2">
    <location>
        <begin position="317"/>
        <end position="338"/>
    </location>
</feature>
<dbReference type="PANTHER" id="PTHR15921:SF12">
    <property type="entry name" value="POLYADENYLATION AND CLEAVAGE FACTOR HOMOLOG 4"/>
    <property type="match status" value="1"/>
</dbReference>
<feature type="region of interest" description="Disordered" evidence="2">
    <location>
        <begin position="190"/>
        <end position="213"/>
    </location>
</feature>
<dbReference type="GO" id="GO:0005737">
    <property type="term" value="C:cytoplasm"/>
    <property type="evidence" value="ECO:0007669"/>
    <property type="project" value="TreeGrafter"/>
</dbReference>
<dbReference type="InterPro" id="IPR057242">
    <property type="entry name" value="PCFS4-like"/>
</dbReference>
<evidence type="ECO:0000256" key="1">
    <source>
        <dbReference type="ARBA" id="ARBA00022664"/>
    </source>
</evidence>
<dbReference type="GO" id="GO:0003729">
    <property type="term" value="F:mRNA binding"/>
    <property type="evidence" value="ECO:0007669"/>
    <property type="project" value="InterPro"/>
</dbReference>
<name>A0A2I0A3K4_9ASPA</name>
<gene>
    <name evidence="4" type="ORF">AXF42_Ash020372</name>
</gene>
<evidence type="ECO:0000256" key="2">
    <source>
        <dbReference type="SAM" id="MobiDB-lite"/>
    </source>
</evidence>
<feature type="region of interest" description="Disordered" evidence="2">
    <location>
        <begin position="298"/>
        <end position="348"/>
    </location>
</feature>
<dbReference type="GO" id="GO:0005849">
    <property type="term" value="C:mRNA cleavage factor complex"/>
    <property type="evidence" value="ECO:0007669"/>
    <property type="project" value="TreeGrafter"/>
</dbReference>
<dbReference type="Pfam" id="PF23228">
    <property type="entry name" value="zf_PCFS4"/>
    <property type="match status" value="1"/>
</dbReference>
<proteinExistence type="predicted"/>
<protein>
    <recommendedName>
        <fullName evidence="3">CID domain-containing protein</fullName>
    </recommendedName>
</protein>
<dbReference type="GO" id="GO:0006369">
    <property type="term" value="P:termination of RNA polymerase II transcription"/>
    <property type="evidence" value="ECO:0007669"/>
    <property type="project" value="InterPro"/>
</dbReference>
<dbReference type="InterPro" id="IPR006569">
    <property type="entry name" value="CID_dom"/>
</dbReference>
<dbReference type="PROSITE" id="PS51391">
    <property type="entry name" value="CID"/>
    <property type="match status" value="1"/>
</dbReference>
<dbReference type="SUPFAM" id="SSF48464">
    <property type="entry name" value="ENTH/VHS domain"/>
    <property type="match status" value="1"/>
</dbReference>
<evidence type="ECO:0000313" key="5">
    <source>
        <dbReference type="Proteomes" id="UP000236161"/>
    </source>
</evidence>
<keyword evidence="5" id="KW-1185">Reference proteome</keyword>
<feature type="region of interest" description="Disordered" evidence="2">
    <location>
        <begin position="746"/>
        <end position="769"/>
    </location>
</feature>
<feature type="compositionally biased region" description="Low complexity" evidence="2">
    <location>
        <begin position="459"/>
        <end position="468"/>
    </location>
</feature>
<feature type="region of interest" description="Disordered" evidence="2">
    <location>
        <begin position="1"/>
        <end position="25"/>
    </location>
</feature>
<dbReference type="OrthoDB" id="2129491at2759"/>
<feature type="domain" description="CID" evidence="3">
    <location>
        <begin position="63"/>
        <end position="191"/>
    </location>
</feature>
<accession>A0A2I0A3K4</accession>
<dbReference type="InterPro" id="IPR008942">
    <property type="entry name" value="ENTH_VHS"/>
</dbReference>
<dbReference type="GO" id="GO:0000993">
    <property type="term" value="F:RNA polymerase II complex binding"/>
    <property type="evidence" value="ECO:0007669"/>
    <property type="project" value="InterPro"/>
</dbReference>
<dbReference type="STRING" id="1088818.A0A2I0A3K4"/>
<dbReference type="EMBL" id="KZ452029">
    <property type="protein sequence ID" value="PKA50132.1"/>
    <property type="molecule type" value="Genomic_DNA"/>
</dbReference>
<dbReference type="FunFam" id="1.25.40.90:FF:000023">
    <property type="entry name" value="polyadenylation and cleavage factor homolog 4"/>
    <property type="match status" value="1"/>
</dbReference>
<feature type="region of interest" description="Disordered" evidence="2">
    <location>
        <begin position="524"/>
        <end position="555"/>
    </location>
</feature>
<dbReference type="AlphaFoldDB" id="A0A2I0A3K4"/>
<dbReference type="Proteomes" id="UP000236161">
    <property type="component" value="Unassembled WGS sequence"/>
</dbReference>
<sequence>MDDERFTSSTVTRENPRAAARPLVEAQQRVSPSILDRFRAMLREREEELRAAGIGGGDPPPPYGREIVGMYKELLSELTFNSKPIITELTIIAGEQREHAKGIADAVCAWINEVPQDQKLPSLYLLDSIVKNIGREYVRYFAARLPKVFCEAYSQVHSSLHPAMRHLFGTWSQVFPISVLSKIEDRLKLSTPENQRPPGLANVRNSETPRPSSVIHINPKYLEDRKQFENPAMELLPSRDVSSAIQAYGQKTSVHSDDCDSDYLDFQSPYIRMLREGSSHSLGSSMAEQEGPILKSQKKLKGPLSPTRIGFRRSLSPRGQSFQRSSPGRVVESTSPTSGLEFGSQRASERHGFPRRNWTLDDGILQPDALVAYNGYGRQHQRELIDAYGNYRGKGTDHDRFPKVQRLEYGETINKGWQNSEEEEYVWEDMSPTLADQSKRGSMLSETTRVRFDSRVDSSKPSSISQPSDFIRRSWPAPMPEYLRTINDEKIAFRAYGHGPVDKKYLDNTGNKSEQLRHYQSSHYTREHGNTPDALHNSSQNNLSPKSQAGSSQLPYFLGGTSQAITQRWHHYDNSQDAEVPFHKLSNTYNNSLNTEASTILTQKAHQHPVAPIIWLPHHRSPSLPILPTLPNQHLKIPFDYVDTNKPLGHQINFSGPMTQQQIDANERMPFNKSFQVPHRQSGPIPLNLQSKEQKPNMVFHPTEAHACFIPPIHQTPAKIVAQPLNGTQSQGQVFFLGPNPIPGMTASAVSPPLPPGPPPSSSQPGLTTQITNLSSSAASHPPVSAFSGLINTLMAQGLISLSPPVQSLSSVLLEFNAELLKMRHESTINAMYMELPRQCTTCGLRLKCQEDHSSHMDWHVTKNRISKNRKQKPSRKWFVSAKEWLCGAETLGNDVVPGFLPAETVTEKKEGRELAVPADENQTICALCGEPFEDFYSDETEEWMYRGAVYLNAPDGNIEGLDRSQLGPIVHAKCRSESTEGSGPI</sequence>
<reference evidence="4 5" key="1">
    <citation type="journal article" date="2017" name="Nature">
        <title>The Apostasia genome and the evolution of orchids.</title>
        <authorList>
            <person name="Zhang G.Q."/>
            <person name="Liu K.W."/>
            <person name="Li Z."/>
            <person name="Lohaus R."/>
            <person name="Hsiao Y.Y."/>
            <person name="Niu S.C."/>
            <person name="Wang J.Y."/>
            <person name="Lin Y.C."/>
            <person name="Xu Q."/>
            <person name="Chen L.J."/>
            <person name="Yoshida K."/>
            <person name="Fujiwara S."/>
            <person name="Wang Z.W."/>
            <person name="Zhang Y.Q."/>
            <person name="Mitsuda N."/>
            <person name="Wang M."/>
            <person name="Liu G.H."/>
            <person name="Pecoraro L."/>
            <person name="Huang H.X."/>
            <person name="Xiao X.J."/>
            <person name="Lin M."/>
            <person name="Wu X.Y."/>
            <person name="Wu W.L."/>
            <person name="Chen Y.Y."/>
            <person name="Chang S.B."/>
            <person name="Sakamoto S."/>
            <person name="Ohme-Takagi M."/>
            <person name="Yagi M."/>
            <person name="Zeng S.J."/>
            <person name="Shen C.Y."/>
            <person name="Yeh C.M."/>
            <person name="Luo Y.B."/>
            <person name="Tsai W.C."/>
            <person name="Van de Peer Y."/>
            <person name="Liu Z.J."/>
        </authorList>
    </citation>
    <scope>NUCLEOTIDE SEQUENCE [LARGE SCALE GENOMIC DNA]</scope>
    <source>
        <strain evidence="5">cv. Shenzhen</strain>
        <tissue evidence="4">Stem</tissue>
    </source>
</reference>
<keyword evidence="1" id="KW-0507">mRNA processing</keyword>
<dbReference type="CDD" id="cd16982">
    <property type="entry name" value="CID_Pcf11"/>
    <property type="match status" value="1"/>
</dbReference>